<reference evidence="1" key="1">
    <citation type="journal article" date="2021" name="Proc. Natl. Acad. Sci. U.S.A.">
        <title>A Catalog of Tens of Thousands of Viruses from Human Metagenomes Reveals Hidden Associations with Chronic Diseases.</title>
        <authorList>
            <person name="Tisza M.J."/>
            <person name="Buck C.B."/>
        </authorList>
    </citation>
    <scope>NUCLEOTIDE SEQUENCE</scope>
    <source>
        <strain evidence="1">CtvNP11</strain>
    </source>
</reference>
<evidence type="ECO:0000313" key="1">
    <source>
        <dbReference type="EMBL" id="DAE05104.1"/>
    </source>
</evidence>
<accession>A0A8S5PEK2</accession>
<sequence>MINKQASALPRRLIRKFKCNDPFELAEALDIDVMERADFKRQKGAFKVILFRPFAALRGFDDEISSEGASKLLVKKVELSDEEKNDLSDKLLQVKKGMKVVVRYFVRTTECTGKYISLTGTVVMIDPVYRELKVMQDSDRKAVGIEKELPVIIPFDDIANLAGEGITSIADYLGIEKYPDDI</sequence>
<dbReference type="EMBL" id="BK015403">
    <property type="protein sequence ID" value="DAE05104.1"/>
    <property type="molecule type" value="Genomic_DNA"/>
</dbReference>
<protein>
    <submittedName>
        <fullName evidence="1">Uncharacterized protein</fullName>
    </submittedName>
</protein>
<proteinExistence type="predicted"/>
<organism evidence="1">
    <name type="scientific">Siphoviridae sp. ctvNP11</name>
    <dbReference type="NCBI Taxonomy" id="2825721"/>
    <lineage>
        <taxon>Viruses</taxon>
        <taxon>Duplodnaviria</taxon>
        <taxon>Heunggongvirae</taxon>
        <taxon>Uroviricota</taxon>
        <taxon>Caudoviricetes</taxon>
    </lineage>
</organism>
<name>A0A8S5PEK2_9CAUD</name>